<dbReference type="PROSITE" id="PS50889">
    <property type="entry name" value="S4"/>
    <property type="match status" value="1"/>
</dbReference>
<evidence type="ECO:0000256" key="2">
    <source>
        <dbReference type="ARBA" id="ARBA00022490"/>
    </source>
</evidence>
<dbReference type="GO" id="GO:0005524">
    <property type="term" value="F:ATP binding"/>
    <property type="evidence" value="ECO:0007669"/>
    <property type="project" value="UniProtKB-UniRule"/>
</dbReference>
<keyword evidence="6 11" id="KW-0694">RNA-binding</keyword>
<evidence type="ECO:0000259" key="12">
    <source>
        <dbReference type="SMART" id="SM00363"/>
    </source>
</evidence>
<keyword evidence="7 10" id="KW-0648">Protein biosynthesis</keyword>
<evidence type="ECO:0000256" key="11">
    <source>
        <dbReference type="PROSITE-ProRule" id="PRU00182"/>
    </source>
</evidence>
<keyword evidence="5 10" id="KW-0067">ATP-binding</keyword>
<dbReference type="InterPro" id="IPR002942">
    <property type="entry name" value="S4_RNA-bd"/>
</dbReference>
<dbReference type="Pfam" id="PF22421">
    <property type="entry name" value="SYY_C-terminal"/>
    <property type="match status" value="1"/>
</dbReference>
<dbReference type="PANTHER" id="PTHR11766:SF1">
    <property type="entry name" value="TYROSINE--TRNA LIGASE"/>
    <property type="match status" value="1"/>
</dbReference>
<dbReference type="InterPro" id="IPR054608">
    <property type="entry name" value="SYY-like_C"/>
</dbReference>
<dbReference type="GO" id="GO:0006437">
    <property type="term" value="P:tyrosyl-tRNA aminoacylation"/>
    <property type="evidence" value="ECO:0007669"/>
    <property type="project" value="UniProtKB-UniRule"/>
</dbReference>
<accession>A0A1F7US05</accession>
<proteinExistence type="inferred from homology"/>
<dbReference type="InterPro" id="IPR024088">
    <property type="entry name" value="Tyr-tRNA-ligase_bac-type"/>
</dbReference>
<dbReference type="Pfam" id="PF00579">
    <property type="entry name" value="tRNA-synt_1b"/>
    <property type="match status" value="1"/>
</dbReference>
<dbReference type="InterPro" id="IPR002305">
    <property type="entry name" value="aa-tRNA-synth_Ic"/>
</dbReference>
<evidence type="ECO:0000256" key="7">
    <source>
        <dbReference type="ARBA" id="ARBA00022917"/>
    </source>
</evidence>
<feature type="binding site" evidence="10">
    <location>
        <position position="228"/>
    </location>
    <ligand>
        <name>ATP</name>
        <dbReference type="ChEBI" id="CHEBI:30616"/>
    </ligand>
</feature>
<dbReference type="PANTHER" id="PTHR11766">
    <property type="entry name" value="TYROSYL-TRNA SYNTHETASE"/>
    <property type="match status" value="1"/>
</dbReference>
<evidence type="ECO:0000256" key="9">
    <source>
        <dbReference type="ARBA" id="ARBA00048248"/>
    </source>
</evidence>
<comment type="function">
    <text evidence="10">Catalyzes the attachment of tyrosine to tRNA(Tyr) in a two-step reaction: tyrosine is first activated by ATP to form Tyr-AMP and then transferred to the acceptor end of tRNA(Tyr).</text>
</comment>
<dbReference type="GO" id="GO:0003723">
    <property type="term" value="F:RNA binding"/>
    <property type="evidence" value="ECO:0007669"/>
    <property type="project" value="UniProtKB-KW"/>
</dbReference>
<comment type="subunit">
    <text evidence="1 10">Homodimer.</text>
</comment>
<feature type="domain" description="RNA-binding S4" evidence="12">
    <location>
        <begin position="328"/>
        <end position="381"/>
    </location>
</feature>
<dbReference type="CDD" id="cd00165">
    <property type="entry name" value="S4"/>
    <property type="match status" value="1"/>
</dbReference>
<organism evidence="13 14">
    <name type="scientific">Candidatus Uhrbacteria bacterium RIFCSPLOWO2_01_FULL_47_24</name>
    <dbReference type="NCBI Taxonomy" id="1802401"/>
    <lineage>
        <taxon>Bacteria</taxon>
        <taxon>Candidatus Uhriibacteriota</taxon>
    </lineage>
</organism>
<dbReference type="InterPro" id="IPR002307">
    <property type="entry name" value="Tyr-tRNA-ligase"/>
</dbReference>
<dbReference type="Gene3D" id="3.40.50.620">
    <property type="entry name" value="HUPs"/>
    <property type="match status" value="1"/>
</dbReference>
<sequence>MEKKKIEHLLAYNVEEVIVKEHLERDLTRGEPLRVKLGMDPSAPDLHLGHTVVLRKLRDFQDLGHTVVFIIGDYTGRIGDPTGKSKTRPQLDAATVEKNAKTYFDQVDKILNIKQCEIHFNSEWFKKMPFEEVIKLTANFTTARVIERDDFQKRLKSGEELGIHELLYPIMQAYDSIAVRAAVEIGGTDQKFNMLAGRDLQRKMGMPEQDVITCPLLVGLDGVQKMSKSLGNYVGITEAPAQMYGKLMTIPDSLISSYFKLLTELTVPEKEIKTNPRDSKARLARTIVEMYHGASAAKQAEEEFVRTFQKHETPERVMSYELRVMSIGIVDLLVKTKLSESKSEARRVVEQGGVQIDGKVIKDPLTTITLTKKGVLIQKGKRHFVRVMYGA</sequence>
<dbReference type="FunFam" id="3.40.50.620:FF:000061">
    <property type="entry name" value="Tyrosine--tRNA ligase"/>
    <property type="match status" value="1"/>
</dbReference>
<dbReference type="STRING" id="1802401.A3B21_01290"/>
<dbReference type="Gene3D" id="3.10.290.10">
    <property type="entry name" value="RNA-binding S4 domain"/>
    <property type="match status" value="1"/>
</dbReference>
<dbReference type="InterPro" id="IPR014729">
    <property type="entry name" value="Rossmann-like_a/b/a_fold"/>
</dbReference>
<evidence type="ECO:0000256" key="4">
    <source>
        <dbReference type="ARBA" id="ARBA00022741"/>
    </source>
</evidence>
<dbReference type="AlphaFoldDB" id="A0A1F7US05"/>
<dbReference type="InterPro" id="IPR036986">
    <property type="entry name" value="S4_RNA-bd_sf"/>
</dbReference>
<comment type="caution">
    <text evidence="13">The sequence shown here is derived from an EMBL/GenBank/DDBJ whole genome shotgun (WGS) entry which is preliminary data.</text>
</comment>
<keyword evidence="4 10" id="KW-0547">Nucleotide-binding</keyword>
<dbReference type="HAMAP" id="MF_02007">
    <property type="entry name" value="Tyr_tRNA_synth_type2"/>
    <property type="match status" value="1"/>
</dbReference>
<evidence type="ECO:0000256" key="5">
    <source>
        <dbReference type="ARBA" id="ARBA00022840"/>
    </source>
</evidence>
<dbReference type="InterPro" id="IPR001412">
    <property type="entry name" value="aa-tRNA-synth_I_CS"/>
</dbReference>
<dbReference type="InterPro" id="IPR024108">
    <property type="entry name" value="Tyr-tRNA-ligase_bac_2"/>
</dbReference>
<reference evidence="13 14" key="1">
    <citation type="journal article" date="2016" name="Nat. Commun.">
        <title>Thousands of microbial genomes shed light on interconnected biogeochemical processes in an aquifer system.</title>
        <authorList>
            <person name="Anantharaman K."/>
            <person name="Brown C.T."/>
            <person name="Hug L.A."/>
            <person name="Sharon I."/>
            <person name="Castelle C.J."/>
            <person name="Probst A.J."/>
            <person name="Thomas B.C."/>
            <person name="Singh A."/>
            <person name="Wilkins M.J."/>
            <person name="Karaoz U."/>
            <person name="Brodie E.L."/>
            <person name="Williams K.H."/>
            <person name="Hubbard S.S."/>
            <person name="Banfield J.F."/>
        </authorList>
    </citation>
    <scope>NUCLEOTIDE SEQUENCE [LARGE SCALE GENOMIC DNA]</scope>
</reference>
<keyword evidence="8 10" id="KW-0030">Aminoacyl-tRNA synthetase</keyword>
<evidence type="ECO:0000256" key="1">
    <source>
        <dbReference type="ARBA" id="ARBA00011738"/>
    </source>
</evidence>
<dbReference type="EMBL" id="MGEJ01000011">
    <property type="protein sequence ID" value="OGL81029.1"/>
    <property type="molecule type" value="Genomic_DNA"/>
</dbReference>
<comment type="catalytic activity">
    <reaction evidence="9 10">
        <text>tRNA(Tyr) + L-tyrosine + ATP = L-tyrosyl-tRNA(Tyr) + AMP + diphosphate + H(+)</text>
        <dbReference type="Rhea" id="RHEA:10220"/>
        <dbReference type="Rhea" id="RHEA-COMP:9706"/>
        <dbReference type="Rhea" id="RHEA-COMP:9707"/>
        <dbReference type="ChEBI" id="CHEBI:15378"/>
        <dbReference type="ChEBI" id="CHEBI:30616"/>
        <dbReference type="ChEBI" id="CHEBI:33019"/>
        <dbReference type="ChEBI" id="CHEBI:58315"/>
        <dbReference type="ChEBI" id="CHEBI:78442"/>
        <dbReference type="ChEBI" id="CHEBI:78536"/>
        <dbReference type="ChEBI" id="CHEBI:456215"/>
        <dbReference type="EC" id="6.1.1.1"/>
    </reaction>
</comment>
<dbReference type="SUPFAM" id="SSF55174">
    <property type="entry name" value="Alpha-L RNA-binding motif"/>
    <property type="match status" value="1"/>
</dbReference>
<keyword evidence="2 10" id="KW-0963">Cytoplasm</keyword>
<name>A0A1F7US05_9BACT</name>
<keyword evidence="3 10" id="KW-0436">Ligase</keyword>
<protein>
    <recommendedName>
        <fullName evidence="10">Tyrosine--tRNA ligase</fullName>
        <ecNumber evidence="10">6.1.1.1</ecNumber>
    </recommendedName>
    <alternativeName>
        <fullName evidence="10">Tyrosyl-tRNA synthetase</fullName>
        <shortName evidence="10">TyrRS</shortName>
    </alternativeName>
</protein>
<dbReference type="SUPFAM" id="SSF52374">
    <property type="entry name" value="Nucleotidylyl transferase"/>
    <property type="match status" value="1"/>
</dbReference>
<dbReference type="Gene3D" id="1.10.240.10">
    <property type="entry name" value="Tyrosyl-Transfer RNA Synthetase"/>
    <property type="match status" value="1"/>
</dbReference>
<evidence type="ECO:0000313" key="14">
    <source>
        <dbReference type="Proteomes" id="UP000176897"/>
    </source>
</evidence>
<dbReference type="Proteomes" id="UP000176897">
    <property type="component" value="Unassembled WGS sequence"/>
</dbReference>
<dbReference type="CDD" id="cd00805">
    <property type="entry name" value="TyrRS_core"/>
    <property type="match status" value="1"/>
</dbReference>
<comment type="subcellular location">
    <subcellularLocation>
        <location evidence="10">Cytoplasm</location>
    </subcellularLocation>
</comment>
<dbReference type="EC" id="6.1.1.1" evidence="10"/>
<dbReference type="GO" id="GO:0005829">
    <property type="term" value="C:cytosol"/>
    <property type="evidence" value="ECO:0007669"/>
    <property type="project" value="TreeGrafter"/>
</dbReference>
<evidence type="ECO:0000313" key="13">
    <source>
        <dbReference type="EMBL" id="OGL81029.1"/>
    </source>
</evidence>
<evidence type="ECO:0000256" key="8">
    <source>
        <dbReference type="ARBA" id="ARBA00023146"/>
    </source>
</evidence>
<feature type="short sequence motif" description="'HIGH' region" evidence="10">
    <location>
        <begin position="41"/>
        <end position="50"/>
    </location>
</feature>
<evidence type="ECO:0000256" key="3">
    <source>
        <dbReference type="ARBA" id="ARBA00022598"/>
    </source>
</evidence>
<dbReference type="NCBIfam" id="TIGR00234">
    <property type="entry name" value="tyrS"/>
    <property type="match status" value="1"/>
</dbReference>
<dbReference type="SMART" id="SM00363">
    <property type="entry name" value="S4"/>
    <property type="match status" value="1"/>
</dbReference>
<gene>
    <name evidence="10" type="primary">tyrS</name>
    <name evidence="13" type="ORF">A3B21_01290</name>
</gene>
<comment type="similarity">
    <text evidence="10">Belongs to the class-I aminoacyl-tRNA synthetase family. TyrS type 2 subfamily.</text>
</comment>
<dbReference type="PROSITE" id="PS00178">
    <property type="entry name" value="AA_TRNA_LIGASE_I"/>
    <property type="match status" value="1"/>
</dbReference>
<evidence type="ECO:0000256" key="6">
    <source>
        <dbReference type="ARBA" id="ARBA00022884"/>
    </source>
</evidence>
<dbReference type="GO" id="GO:0004831">
    <property type="term" value="F:tyrosine-tRNA ligase activity"/>
    <property type="evidence" value="ECO:0007669"/>
    <property type="project" value="UniProtKB-UniRule"/>
</dbReference>
<evidence type="ECO:0000256" key="10">
    <source>
        <dbReference type="HAMAP-Rule" id="MF_02007"/>
    </source>
</evidence>
<feature type="short sequence motif" description="'KMSKS' region" evidence="10">
    <location>
        <begin position="225"/>
        <end position="229"/>
    </location>
</feature>
<dbReference type="PRINTS" id="PR01040">
    <property type="entry name" value="TRNASYNTHTYR"/>
</dbReference>